<dbReference type="EMBL" id="KI925083">
    <property type="protein sequence ID" value="ETW17999.1"/>
    <property type="molecule type" value="Genomic_DNA"/>
</dbReference>
<proteinExistence type="predicted"/>
<dbReference type="AlphaFoldDB" id="A0A024V685"/>
<dbReference type="Proteomes" id="UP000030690">
    <property type="component" value="Unassembled WGS sequence"/>
</dbReference>
<organism evidence="1 2">
    <name type="scientific">Plasmodium falciparum Vietnam Oak-Knoll</name>
    <name type="common">FVO</name>
    <dbReference type="NCBI Taxonomy" id="1036723"/>
    <lineage>
        <taxon>Eukaryota</taxon>
        <taxon>Sar</taxon>
        <taxon>Alveolata</taxon>
        <taxon>Apicomplexa</taxon>
        <taxon>Aconoidasida</taxon>
        <taxon>Haemosporida</taxon>
        <taxon>Plasmodiidae</taxon>
        <taxon>Plasmodium</taxon>
        <taxon>Plasmodium (Laverania)</taxon>
    </lineage>
</organism>
<reference evidence="1 2" key="1">
    <citation type="submission" date="2013-02" db="EMBL/GenBank/DDBJ databases">
        <title>The Genome Annotation of Plasmodium falciparum Vietnam Oak-Knoll (FVO).</title>
        <authorList>
            <consortium name="The Broad Institute Genome Sequencing Platform"/>
            <consortium name="The Broad Institute Genome Sequencing Center for Infectious Disease"/>
            <person name="Neafsey D."/>
            <person name="Hoffman S."/>
            <person name="Volkman S."/>
            <person name="Rosenthal P."/>
            <person name="Walker B."/>
            <person name="Young S.K."/>
            <person name="Zeng Q."/>
            <person name="Gargeya S."/>
            <person name="Fitzgerald M."/>
            <person name="Haas B."/>
            <person name="Abouelleil A."/>
            <person name="Allen A.W."/>
            <person name="Alvarado L."/>
            <person name="Arachchi H.M."/>
            <person name="Berlin A.M."/>
            <person name="Chapman S.B."/>
            <person name="Gainer-Dewar J."/>
            <person name="Goldberg J."/>
            <person name="Griggs A."/>
            <person name="Gujja S."/>
            <person name="Hansen M."/>
            <person name="Howarth C."/>
            <person name="Imamovic A."/>
            <person name="Ireland A."/>
            <person name="Larimer J."/>
            <person name="McCowan C."/>
            <person name="Murphy C."/>
            <person name="Pearson M."/>
            <person name="Poon T.W."/>
            <person name="Priest M."/>
            <person name="Roberts A."/>
            <person name="Saif S."/>
            <person name="Shea T."/>
            <person name="Sisk P."/>
            <person name="Sykes S."/>
            <person name="Wortman J."/>
            <person name="Nusbaum C."/>
            <person name="Birren B."/>
        </authorList>
    </citation>
    <scope>NUCLEOTIDE SEQUENCE [LARGE SCALE GENOMIC DNA]</scope>
    <source>
        <strain evidence="2">Vietnam Oak-Knoll (FVO)</strain>
    </source>
</reference>
<name>A0A024V685_PLAFA</name>
<gene>
    <name evidence="1" type="ORF">PFFVO_03103</name>
</gene>
<protein>
    <submittedName>
        <fullName evidence="1">Uncharacterized protein</fullName>
    </submittedName>
</protein>
<sequence>MYKCIFIQKVTTKIIIFTKINYKDIFYLFQYIINQHVYLTITIIKLKTFNK</sequence>
<evidence type="ECO:0000313" key="1">
    <source>
        <dbReference type="EMBL" id="ETW17999.1"/>
    </source>
</evidence>
<accession>A0A024V685</accession>
<reference evidence="1 2" key="2">
    <citation type="submission" date="2013-02" db="EMBL/GenBank/DDBJ databases">
        <title>The Genome Sequence of Plasmodium falciparum Vietnam Oak-Knoll (FVO).</title>
        <authorList>
            <consortium name="The Broad Institute Genome Sequencing Platform"/>
            <consortium name="The Broad Institute Genome Sequencing Center for Infectious Disease"/>
            <person name="Neafsey D."/>
            <person name="Cheeseman I."/>
            <person name="Volkman S."/>
            <person name="Adams J."/>
            <person name="Walker B."/>
            <person name="Young S.K."/>
            <person name="Zeng Q."/>
            <person name="Gargeya S."/>
            <person name="Fitzgerald M."/>
            <person name="Haas B."/>
            <person name="Abouelleil A."/>
            <person name="Alvarado L."/>
            <person name="Arachchi H.M."/>
            <person name="Berlin A.M."/>
            <person name="Chapman S.B."/>
            <person name="Dewar J."/>
            <person name="Goldberg J."/>
            <person name="Griggs A."/>
            <person name="Gujja S."/>
            <person name="Hansen M."/>
            <person name="Howarth C."/>
            <person name="Imamovic A."/>
            <person name="Larimer J."/>
            <person name="McCowan C."/>
            <person name="Murphy C."/>
            <person name="Neiman D."/>
            <person name="Pearson M."/>
            <person name="Priest M."/>
            <person name="Roberts A."/>
            <person name="Saif S."/>
            <person name="Shea T."/>
            <person name="Sisk P."/>
            <person name="Sykes S."/>
            <person name="Wortman J."/>
            <person name="Nusbaum C."/>
            <person name="Birren B."/>
        </authorList>
    </citation>
    <scope>NUCLEOTIDE SEQUENCE [LARGE SCALE GENOMIC DNA]</scope>
    <source>
        <strain evidence="2">Vietnam Oak-Knoll (FVO)</strain>
    </source>
</reference>
<evidence type="ECO:0000313" key="2">
    <source>
        <dbReference type="Proteomes" id="UP000030690"/>
    </source>
</evidence>